<dbReference type="AlphaFoldDB" id="A0AB73IID0"/>
<dbReference type="RefSeq" id="WP_392394903.1">
    <property type="nucleotide sequence ID" value="NZ_JAURTK010000006.1"/>
</dbReference>
<name>A0AB73IID0_9BURK</name>
<dbReference type="EMBL" id="JAURTK010000006">
    <property type="protein sequence ID" value="MDP9649614.1"/>
    <property type="molecule type" value="Genomic_DNA"/>
</dbReference>
<reference evidence="1" key="1">
    <citation type="submission" date="2023-07" db="EMBL/GenBank/DDBJ databases">
        <title>Sorghum-associated microbial communities from plants grown in Nebraska, USA.</title>
        <authorList>
            <person name="Schachtman D."/>
        </authorList>
    </citation>
    <scope>NUCLEOTIDE SEQUENCE</scope>
    <source>
        <strain evidence="1">DS1061</strain>
    </source>
</reference>
<evidence type="ECO:0000313" key="1">
    <source>
        <dbReference type="EMBL" id="MDP9649614.1"/>
    </source>
</evidence>
<gene>
    <name evidence="1" type="ORF">J2793_005081</name>
</gene>
<protein>
    <submittedName>
        <fullName evidence="1">Uncharacterized protein</fullName>
    </submittedName>
</protein>
<sequence>MSSLLPPNSLTFTVKTARNAPRKLSPFTSSRSTLEMISRHGDQLPDLLTFYIAAAWQFHCHAEKCAPEAGTPPAKAHLGLQMPKIKANRPAKPRKASPFICVFSRLRSPRGFSRLEQGQKEGVATLPKVLTLILTASRVAGEACRALPTEALPQKLTLS</sequence>
<organism evidence="1 2">
    <name type="scientific">Paraburkholderia caledonica</name>
    <dbReference type="NCBI Taxonomy" id="134536"/>
    <lineage>
        <taxon>Bacteria</taxon>
        <taxon>Pseudomonadati</taxon>
        <taxon>Pseudomonadota</taxon>
        <taxon>Betaproteobacteria</taxon>
        <taxon>Burkholderiales</taxon>
        <taxon>Burkholderiaceae</taxon>
        <taxon>Paraburkholderia</taxon>
    </lineage>
</organism>
<accession>A0AB73IID0</accession>
<comment type="caution">
    <text evidence="1">The sequence shown here is derived from an EMBL/GenBank/DDBJ whole genome shotgun (WGS) entry which is preliminary data.</text>
</comment>
<proteinExistence type="predicted"/>
<evidence type="ECO:0000313" key="2">
    <source>
        <dbReference type="Proteomes" id="UP001229486"/>
    </source>
</evidence>
<dbReference type="Proteomes" id="UP001229486">
    <property type="component" value="Unassembled WGS sequence"/>
</dbReference>